<gene>
    <name evidence="3" type="ORF">Fmac_026135</name>
</gene>
<sequence length="480" mass="55057">MVTLLKLGGSFEHYSCYENASNILQAKKAIQQEWRLRFQESVDLQAELNDLNAPLPNLIAQHMWDDHGNKYEAMEQALLRIRIKNNIMALRRGRYVPTVPILSSSKSIDHLFAFGDSGDIRLLHHISLFSWCGSTLIMEKETLIPGNQTKEVRVCHAVDSKALTCVNGGLKQHQRLAIENTPFKFFLNINSEISMCGPLILIGREVTMEGSPKSHVESLFDRADMTVQNIVSVMKKFVVTCVPCHILDDLQLLNEFNWGFSVYEFLVDKISRASKMYVEGKNMSQLHVSSCALVLQVWAFEHLSFPGLDKKSRVFPRVNQWMKIPYGSTKISNVFQNGQVPPSSGESTKNFVDNEQILSEMKFFRKANKDLEERVNKLEHEFTLFKQQHNNLGKNEDNMSIVMVEEILTKSNDEPIPPQEEDQKGTTKVNTPKSDYTVFELNKIRPEYVCRWILHARNIHRECILMAAKLPLDLQYPNVI</sequence>
<evidence type="ECO:0008006" key="5">
    <source>
        <dbReference type="Google" id="ProtNLM"/>
    </source>
</evidence>
<evidence type="ECO:0000313" key="3">
    <source>
        <dbReference type="EMBL" id="KAL2321756.1"/>
    </source>
</evidence>
<reference evidence="3 4" key="1">
    <citation type="submission" date="2024-08" db="EMBL/GenBank/DDBJ databases">
        <title>Insights into the chromosomal genome structure of Flemingia macrophylla.</title>
        <authorList>
            <person name="Ding Y."/>
            <person name="Zhao Y."/>
            <person name="Bi W."/>
            <person name="Wu M."/>
            <person name="Zhao G."/>
            <person name="Gong Y."/>
            <person name="Li W."/>
            <person name="Zhang P."/>
        </authorList>
    </citation>
    <scope>NUCLEOTIDE SEQUENCE [LARGE SCALE GENOMIC DNA]</scope>
    <source>
        <strain evidence="3">DYQJB</strain>
        <tissue evidence="3">Leaf</tissue>
    </source>
</reference>
<name>A0ABD1LE57_9FABA</name>
<keyword evidence="1" id="KW-0175">Coiled coil</keyword>
<evidence type="ECO:0000256" key="2">
    <source>
        <dbReference type="SAM" id="MobiDB-lite"/>
    </source>
</evidence>
<feature type="coiled-coil region" evidence="1">
    <location>
        <begin position="354"/>
        <end position="388"/>
    </location>
</feature>
<protein>
    <recommendedName>
        <fullName evidence="5">Aminotransferase-like plant mobile domain-containing protein</fullName>
    </recommendedName>
</protein>
<organism evidence="3 4">
    <name type="scientific">Flemingia macrophylla</name>
    <dbReference type="NCBI Taxonomy" id="520843"/>
    <lineage>
        <taxon>Eukaryota</taxon>
        <taxon>Viridiplantae</taxon>
        <taxon>Streptophyta</taxon>
        <taxon>Embryophyta</taxon>
        <taxon>Tracheophyta</taxon>
        <taxon>Spermatophyta</taxon>
        <taxon>Magnoliopsida</taxon>
        <taxon>eudicotyledons</taxon>
        <taxon>Gunneridae</taxon>
        <taxon>Pentapetalae</taxon>
        <taxon>rosids</taxon>
        <taxon>fabids</taxon>
        <taxon>Fabales</taxon>
        <taxon>Fabaceae</taxon>
        <taxon>Papilionoideae</taxon>
        <taxon>50 kb inversion clade</taxon>
        <taxon>NPAAA clade</taxon>
        <taxon>indigoferoid/millettioid clade</taxon>
        <taxon>Phaseoleae</taxon>
        <taxon>Flemingia</taxon>
    </lineage>
</organism>
<evidence type="ECO:0000256" key="1">
    <source>
        <dbReference type="SAM" id="Coils"/>
    </source>
</evidence>
<keyword evidence="4" id="KW-1185">Reference proteome</keyword>
<dbReference type="Proteomes" id="UP001603857">
    <property type="component" value="Unassembled WGS sequence"/>
</dbReference>
<feature type="region of interest" description="Disordered" evidence="2">
    <location>
        <begin position="411"/>
        <end position="431"/>
    </location>
</feature>
<comment type="caution">
    <text evidence="3">The sequence shown here is derived from an EMBL/GenBank/DDBJ whole genome shotgun (WGS) entry which is preliminary data.</text>
</comment>
<accession>A0ABD1LE57</accession>
<evidence type="ECO:0000313" key="4">
    <source>
        <dbReference type="Proteomes" id="UP001603857"/>
    </source>
</evidence>
<dbReference type="AlphaFoldDB" id="A0ABD1LE57"/>
<proteinExistence type="predicted"/>
<dbReference type="EMBL" id="JBGMDY010000009">
    <property type="protein sequence ID" value="KAL2321756.1"/>
    <property type="molecule type" value="Genomic_DNA"/>
</dbReference>